<feature type="compositionally biased region" description="Polar residues" evidence="1">
    <location>
        <begin position="343"/>
        <end position="358"/>
    </location>
</feature>
<reference evidence="3" key="1">
    <citation type="submission" date="2018-01" db="EMBL/GenBank/DDBJ databases">
        <authorList>
            <person name="Mao J.F."/>
        </authorList>
    </citation>
    <scope>NUCLEOTIDE SEQUENCE</scope>
    <source>
        <strain evidence="3">Huo1</strain>
        <tissue evidence="3">Leaf</tissue>
    </source>
</reference>
<accession>A0A8X8WNQ5</accession>
<feature type="compositionally biased region" description="Basic and acidic residues" evidence="1">
    <location>
        <begin position="331"/>
        <end position="340"/>
    </location>
</feature>
<dbReference type="Pfam" id="PF00564">
    <property type="entry name" value="PB1"/>
    <property type="match status" value="1"/>
</dbReference>
<feature type="compositionally biased region" description="Low complexity" evidence="1">
    <location>
        <begin position="7"/>
        <end position="22"/>
    </location>
</feature>
<dbReference type="InterPro" id="IPR000270">
    <property type="entry name" value="PB1_dom"/>
</dbReference>
<dbReference type="Proteomes" id="UP000298416">
    <property type="component" value="Unassembled WGS sequence"/>
</dbReference>
<dbReference type="SUPFAM" id="SSF54277">
    <property type="entry name" value="CAD &amp; PB1 domains"/>
    <property type="match status" value="1"/>
</dbReference>
<proteinExistence type="predicted"/>
<dbReference type="PANTHER" id="PTHR31066">
    <property type="entry name" value="OS05G0427100 PROTEIN-RELATED"/>
    <property type="match status" value="1"/>
</dbReference>
<dbReference type="PANTHER" id="PTHR31066:SF27">
    <property type="entry name" value="EXPRESSED PROTEIN"/>
    <property type="match status" value="1"/>
</dbReference>
<evidence type="ECO:0000313" key="4">
    <source>
        <dbReference type="Proteomes" id="UP000298416"/>
    </source>
</evidence>
<feature type="compositionally biased region" description="Low complexity" evidence="1">
    <location>
        <begin position="359"/>
        <end position="372"/>
    </location>
</feature>
<comment type="caution">
    <text evidence="3">The sequence shown here is derived from an EMBL/GenBank/DDBJ whole genome shotgun (WGS) entry which is preliminary data.</text>
</comment>
<organism evidence="3">
    <name type="scientific">Salvia splendens</name>
    <name type="common">Scarlet sage</name>
    <dbReference type="NCBI Taxonomy" id="180675"/>
    <lineage>
        <taxon>Eukaryota</taxon>
        <taxon>Viridiplantae</taxon>
        <taxon>Streptophyta</taxon>
        <taxon>Embryophyta</taxon>
        <taxon>Tracheophyta</taxon>
        <taxon>Spermatophyta</taxon>
        <taxon>Magnoliopsida</taxon>
        <taxon>eudicotyledons</taxon>
        <taxon>Gunneridae</taxon>
        <taxon>Pentapetalae</taxon>
        <taxon>asterids</taxon>
        <taxon>lamiids</taxon>
        <taxon>Lamiales</taxon>
        <taxon>Lamiaceae</taxon>
        <taxon>Nepetoideae</taxon>
        <taxon>Mentheae</taxon>
        <taxon>Salviinae</taxon>
        <taxon>Salvia</taxon>
        <taxon>Salvia subgen. Calosphace</taxon>
        <taxon>core Calosphace</taxon>
    </lineage>
</organism>
<evidence type="ECO:0000313" key="3">
    <source>
        <dbReference type="EMBL" id="KAG6398895.1"/>
    </source>
</evidence>
<dbReference type="SMART" id="SM00666">
    <property type="entry name" value="PB1"/>
    <property type="match status" value="1"/>
</dbReference>
<name>A0A8X8WNQ5_SALSN</name>
<protein>
    <recommendedName>
        <fullName evidence="2">PB1 domain-containing protein</fullName>
    </recommendedName>
</protein>
<evidence type="ECO:0000259" key="2">
    <source>
        <dbReference type="PROSITE" id="PS51745"/>
    </source>
</evidence>
<keyword evidence="4" id="KW-1185">Reference proteome</keyword>
<dbReference type="PROSITE" id="PS51745">
    <property type="entry name" value="PB1"/>
    <property type="match status" value="1"/>
</dbReference>
<dbReference type="EMBL" id="PNBA02000015">
    <property type="protein sequence ID" value="KAG6398895.1"/>
    <property type="molecule type" value="Genomic_DNA"/>
</dbReference>
<dbReference type="InterPro" id="IPR053198">
    <property type="entry name" value="Gynoecium_Dev_Regulator"/>
</dbReference>
<dbReference type="AlphaFoldDB" id="A0A8X8WNQ5"/>
<reference evidence="3" key="2">
    <citation type="submission" date="2020-08" db="EMBL/GenBank/DDBJ databases">
        <title>Plant Genome Project.</title>
        <authorList>
            <person name="Zhang R.-G."/>
        </authorList>
    </citation>
    <scope>NUCLEOTIDE SEQUENCE</scope>
    <source>
        <strain evidence="3">Huo1</strain>
        <tissue evidence="3">Leaf</tissue>
    </source>
</reference>
<gene>
    <name evidence="3" type="ORF">SASPL_140366</name>
</gene>
<feature type="region of interest" description="Disordered" evidence="1">
    <location>
        <begin position="1"/>
        <end position="34"/>
    </location>
</feature>
<evidence type="ECO:0000256" key="1">
    <source>
        <dbReference type="SAM" id="MobiDB-lite"/>
    </source>
</evidence>
<feature type="domain" description="PB1" evidence="2">
    <location>
        <begin position="38"/>
        <end position="145"/>
    </location>
</feature>
<dbReference type="InterPro" id="IPR053793">
    <property type="entry name" value="PB1-like"/>
</dbReference>
<dbReference type="Gene3D" id="3.10.20.90">
    <property type="entry name" value="Phosphatidylinositol 3-kinase Catalytic Subunit, Chain A, domain 1"/>
    <property type="match status" value="1"/>
</dbReference>
<feature type="region of interest" description="Disordered" evidence="1">
    <location>
        <begin position="331"/>
        <end position="375"/>
    </location>
</feature>
<sequence length="727" mass="79400">MTTITQSTAALSPDSAASSPLSRNHNSWDADPSPQATKLRLMCSYGGRIVPRPHDKTLCYVGGDTRIIVIDRHTSLEALHRRLSRTLLSNQPFSLKYQLPTEDLDSLITITSDEDLENMMDEYDRLHNAAPAAKAGRLRLFMFPKSAMSIDQLLVQTTSSKPEDWFFNALNGKSSNQSTTAASDRGFSDSSSVNNLLGLDDDFAEKAAGKEAELKIEAPKIGGNANGVANGNCVINQDVHSIPDSPMLGTTSSFGSASSSPSVPNLQRIKVHVEENRKVGGLGIEEQFQHISVNPPSQKQEQEAFTAAGVAAGAVNSPFPVAAGGEYRFVSDDERSDHGGQRKAQQISHFQQKQTNAFDPSSPHSVSSDGSGANQLHRQRQAIYHQEQPIQIQPGNSRAPSNQVDFNSVDQANAQIQMQPQLQESSYQILPELHQPQQFIQAGNHYVPSNAAPITSYYPVYPPQPQPHPHQPVLDQHYPVYYVSGTGRPTPAYNLPMQQPGYSELGQTAPSSNPQTAPVAPPEAYNHARNVPSSQPEMVSGLYRTGATAAPHPHPVQAPASQPQYVAFTPIHHSSSAANQNYAYELFDPTNAQMYYTRLPPQMAAQFQTFHPVPAMAANDASASHSAETIHHGSGYFSLHTRFYDSLMHLRIFWPMLINPSVKENQLRPPLVCSVRVQQPVHSSVLQILCAGRSIFHLAIIGSSHKNVPGLNFMLYSISNSFVFAAA</sequence>
<dbReference type="CDD" id="cd06410">
    <property type="entry name" value="PB1_UP2"/>
    <property type="match status" value="1"/>
</dbReference>